<accession>A0ABD3NL59</accession>
<dbReference type="EMBL" id="JALLPJ020001091">
    <property type="protein sequence ID" value="KAL3776604.1"/>
    <property type="molecule type" value="Genomic_DNA"/>
</dbReference>
<feature type="compositionally biased region" description="Acidic residues" evidence="1">
    <location>
        <begin position="285"/>
        <end position="300"/>
    </location>
</feature>
<dbReference type="AlphaFoldDB" id="A0ABD3NL59"/>
<gene>
    <name evidence="2" type="ORF">ACHAWO_010632</name>
</gene>
<sequence>MTDLHLKQATHAILASFLKQRQSSNDDIAQDVYRTIRDEANLLLERESIFNVFDSDPFGMTKPNEDDDEDDVKEKAKNADMIARIKKLLKVVSCTRTATTEGYSSIQAVVELSNDGNMNNVEQNVRLHFTFLRETQHGDNDNGCDLIGREKDQGYDSSDEDGNAATAKRKPGNSLHGHQVKRSKHNNGSKGSQKIEEVDEDSAKSDISVDAANGSGFKPKTIITYKVEYSVDWSKLEKLFGVDIYAPGHFPSVEEAIPIMDDGSNAEPNVDGEEDGGNNGKDNGGFEEIDMTSMDDESNDDQIANTSSADRFGVFADPESILSFLDHLNMNFNEQSVFHFLLSFPFYEHEWDISGFVLSSVFDDGEYEEVDGTVCIPCPS</sequence>
<feature type="compositionally biased region" description="Basic residues" evidence="1">
    <location>
        <begin position="178"/>
        <end position="187"/>
    </location>
</feature>
<feature type="region of interest" description="Disordered" evidence="1">
    <location>
        <begin position="140"/>
        <end position="203"/>
    </location>
</feature>
<evidence type="ECO:0000313" key="2">
    <source>
        <dbReference type="EMBL" id="KAL3776604.1"/>
    </source>
</evidence>
<organism evidence="2 3">
    <name type="scientific">Cyclotella atomus</name>
    <dbReference type="NCBI Taxonomy" id="382360"/>
    <lineage>
        <taxon>Eukaryota</taxon>
        <taxon>Sar</taxon>
        <taxon>Stramenopiles</taxon>
        <taxon>Ochrophyta</taxon>
        <taxon>Bacillariophyta</taxon>
        <taxon>Coscinodiscophyceae</taxon>
        <taxon>Thalassiosirophycidae</taxon>
        <taxon>Stephanodiscales</taxon>
        <taxon>Stephanodiscaceae</taxon>
        <taxon>Cyclotella</taxon>
    </lineage>
</organism>
<evidence type="ECO:0000256" key="1">
    <source>
        <dbReference type="SAM" id="MobiDB-lite"/>
    </source>
</evidence>
<feature type="compositionally biased region" description="Basic and acidic residues" evidence="1">
    <location>
        <begin position="193"/>
        <end position="203"/>
    </location>
</feature>
<feature type="region of interest" description="Disordered" evidence="1">
    <location>
        <begin position="260"/>
        <end position="303"/>
    </location>
</feature>
<evidence type="ECO:0000313" key="3">
    <source>
        <dbReference type="Proteomes" id="UP001530400"/>
    </source>
</evidence>
<reference evidence="2 3" key="1">
    <citation type="submission" date="2024-10" db="EMBL/GenBank/DDBJ databases">
        <title>Updated reference genomes for cyclostephanoid diatoms.</title>
        <authorList>
            <person name="Roberts W.R."/>
            <person name="Alverson A.J."/>
        </authorList>
    </citation>
    <scope>NUCLEOTIDE SEQUENCE [LARGE SCALE GENOMIC DNA]</scope>
    <source>
        <strain evidence="2 3">AJA010-31</strain>
    </source>
</reference>
<protein>
    <submittedName>
        <fullName evidence="2">Uncharacterized protein</fullName>
    </submittedName>
</protein>
<proteinExistence type="predicted"/>
<comment type="caution">
    <text evidence="2">The sequence shown here is derived from an EMBL/GenBank/DDBJ whole genome shotgun (WGS) entry which is preliminary data.</text>
</comment>
<name>A0ABD3NL59_9STRA</name>
<dbReference type="Proteomes" id="UP001530400">
    <property type="component" value="Unassembled WGS sequence"/>
</dbReference>
<keyword evidence="3" id="KW-1185">Reference proteome</keyword>